<evidence type="ECO:0000256" key="5">
    <source>
        <dbReference type="ARBA" id="ARBA00005988"/>
    </source>
</evidence>
<evidence type="ECO:0000313" key="26">
    <source>
        <dbReference type="Proteomes" id="UP000689129"/>
    </source>
</evidence>
<dbReference type="CDD" id="cd06242">
    <property type="entry name" value="M14-like"/>
    <property type="match status" value="1"/>
</dbReference>
<dbReference type="AlphaFoldDB" id="A0A8I3AU26"/>
<dbReference type="SMART" id="SM00382">
    <property type="entry name" value="AAA"/>
    <property type="match status" value="1"/>
</dbReference>
<dbReference type="GO" id="GO:0008270">
    <property type="term" value="F:zinc ion binding"/>
    <property type="evidence" value="ECO:0007669"/>
    <property type="project" value="InterPro"/>
</dbReference>
<keyword evidence="19" id="KW-0539">Nucleus</keyword>
<dbReference type="GO" id="GO:0004181">
    <property type="term" value="F:metallocarboxypeptidase activity"/>
    <property type="evidence" value="ECO:0007669"/>
    <property type="project" value="InterPro"/>
</dbReference>
<keyword evidence="13" id="KW-0238">DNA-binding</keyword>
<feature type="domain" description="Peptidase M14" evidence="24">
    <location>
        <begin position="188"/>
        <end position="475"/>
    </location>
</feature>
<dbReference type="EC" id="5.6.2.3" evidence="22"/>
<evidence type="ECO:0000256" key="1">
    <source>
        <dbReference type="ARBA" id="ARBA00001946"/>
    </source>
</evidence>
<protein>
    <recommendedName>
        <fullName evidence="22">ATP-dependent DNA helicase</fullName>
        <ecNumber evidence="22">5.6.2.3</ecNumber>
    </recommendedName>
</protein>
<keyword evidence="11 22" id="KW-0067">ATP-binding</keyword>
<evidence type="ECO:0000259" key="24">
    <source>
        <dbReference type="PROSITE" id="PS52035"/>
    </source>
</evidence>
<keyword evidence="12 23" id="KW-1133">Transmembrane helix</keyword>
<evidence type="ECO:0000256" key="4">
    <source>
        <dbReference type="ARBA" id="ARBA00004604"/>
    </source>
</evidence>
<evidence type="ECO:0000256" key="17">
    <source>
        <dbReference type="ARBA" id="ARBA00023204"/>
    </source>
</evidence>
<dbReference type="Pfam" id="PF00246">
    <property type="entry name" value="Peptidase_M14"/>
    <property type="match status" value="1"/>
</dbReference>
<keyword evidence="25" id="KW-0121">Carboxypeptidase</keyword>
<evidence type="ECO:0000256" key="14">
    <source>
        <dbReference type="ARBA" id="ARBA00023128"/>
    </source>
</evidence>
<feature type="active site" description="Proton donor/acceptor" evidence="21">
    <location>
        <position position="446"/>
    </location>
</feature>
<feature type="transmembrane region" description="Helical" evidence="23">
    <location>
        <begin position="78"/>
        <end position="101"/>
    </location>
</feature>
<dbReference type="GO" id="GO:0006281">
    <property type="term" value="P:DNA repair"/>
    <property type="evidence" value="ECO:0007669"/>
    <property type="project" value="UniProtKB-KW"/>
</dbReference>
<name>A0A8I3AU26_VERLO</name>
<sequence>MGPQGSSHDTNLNMRGQLTALLVLEFEFTFHSVFISLILSTTNNLITLTVIFACHQFFQGLDLGSRLAIAQWPPHGRWWPYLLAVIFGISSPLAVAVGLMAKPESPEIQLIMTGVFGAISGGILLYTGMVELLGREFLSHSGMSREPLSVKLFADLARRKTIGCQLATERPERIIDAVELKNIQGLLQHHLRSRVAPVRDPEVFLEEIASRNSYMTYNTANFTSEELRSFPYVHLASAGNSTCRRRSAAEKVRIWVQGAAHGNEPAGDEALLALLGKFDNDPEWAADILEKVDIVILPRYNPDGVYYFQRALATNFDPNRDHIKQNRQQTRNIKALLAEYNPHVIIDMHEYGATTQYGRYYHGSDGLFSAAKNLNINESIRSLSEEVFAKNIGNDMEDAGLRWEPYVTGPSSLDLDFAISFTEAGTDAKIGRNAMGLTQSVTFLIEMRGIFLADQEFQRRTAAGLTMAGSIIQTAADNADKVYETVEGGRAAFISGSDDIILTDSTTTENREFTMVDHTTGEIVQVPIKFISNTPARANLTRSRPEAYLIPVAWADLAARLVDAGLEVETLSEPWSGTVEALRIESSQFESSYYEGAVRATVTTSTSERELTLPAGSFRVSTRQKNAALAFVALEPENIDSYVSFNVVPVERGDDAVKAQKKHHKDTLKRSGTNEEYTMEEVRAVTAMDSERVKGISLSKEQERVQDLVVNKGQSVFFTGPAGTGKSVLMRSIVAELRKKFAKDPERLAVTASTGLAACNIGGQTLHSFSGIGLGKEEVPVLVKKIRRNPKAKNRWLRTKVLILDEVSMVDGDLFDKLSAIGRQLRNNGRPWGGIQLVITGDFFQLPPVPDTGGGKRESKFAFDAATWNTSIDHTMASHRSSAKKTQVGYVLHPEK</sequence>
<evidence type="ECO:0000256" key="15">
    <source>
        <dbReference type="ARBA" id="ARBA00023136"/>
    </source>
</evidence>
<dbReference type="InterPro" id="IPR003593">
    <property type="entry name" value="AAA+_ATPase"/>
</dbReference>
<dbReference type="PROSITE" id="PS52035">
    <property type="entry name" value="PEPTIDASE_M14"/>
    <property type="match status" value="1"/>
</dbReference>
<dbReference type="OrthoDB" id="3626597at2759"/>
<comment type="catalytic activity">
    <reaction evidence="20 22">
        <text>ATP + H2O = ADP + phosphate + H(+)</text>
        <dbReference type="Rhea" id="RHEA:13065"/>
        <dbReference type="ChEBI" id="CHEBI:15377"/>
        <dbReference type="ChEBI" id="CHEBI:15378"/>
        <dbReference type="ChEBI" id="CHEBI:30616"/>
        <dbReference type="ChEBI" id="CHEBI:43474"/>
        <dbReference type="ChEBI" id="CHEBI:456216"/>
        <dbReference type="EC" id="5.6.2.3"/>
    </reaction>
</comment>
<evidence type="ECO:0000256" key="7">
    <source>
        <dbReference type="ARBA" id="ARBA00022741"/>
    </source>
</evidence>
<evidence type="ECO:0000313" key="25">
    <source>
        <dbReference type="EMBL" id="KAG7134119.1"/>
    </source>
</evidence>
<dbReference type="GO" id="GO:0016020">
    <property type="term" value="C:membrane"/>
    <property type="evidence" value="ECO:0007669"/>
    <property type="project" value="UniProtKB-SubCell"/>
</dbReference>
<dbReference type="Proteomes" id="UP000689129">
    <property type="component" value="Unassembled WGS sequence"/>
</dbReference>
<proteinExistence type="inferred from homology"/>
<dbReference type="PANTHER" id="PTHR47642:SF5">
    <property type="entry name" value="ATP-DEPENDENT DNA HELICASE"/>
    <property type="match status" value="1"/>
</dbReference>
<evidence type="ECO:0000256" key="16">
    <source>
        <dbReference type="ARBA" id="ARBA00023172"/>
    </source>
</evidence>
<evidence type="ECO:0000256" key="9">
    <source>
        <dbReference type="ARBA" id="ARBA00022801"/>
    </source>
</evidence>
<comment type="similarity">
    <text evidence="22">Belongs to the helicase family.</text>
</comment>
<evidence type="ECO:0000256" key="13">
    <source>
        <dbReference type="ARBA" id="ARBA00023125"/>
    </source>
</evidence>
<dbReference type="Pfam" id="PF05970">
    <property type="entry name" value="PIF1"/>
    <property type="match status" value="1"/>
</dbReference>
<evidence type="ECO:0000256" key="6">
    <source>
        <dbReference type="ARBA" id="ARBA00022692"/>
    </source>
</evidence>
<evidence type="ECO:0000256" key="2">
    <source>
        <dbReference type="ARBA" id="ARBA00004141"/>
    </source>
</evidence>
<dbReference type="FunFam" id="3.40.50.300:FF:001226">
    <property type="entry name" value="ATP-dependent DNA helicase PIF1"/>
    <property type="match status" value="1"/>
</dbReference>
<dbReference type="GO" id="GO:0005524">
    <property type="term" value="F:ATP binding"/>
    <property type="evidence" value="ECO:0007669"/>
    <property type="project" value="UniProtKB-KW"/>
</dbReference>
<dbReference type="InterPro" id="IPR003689">
    <property type="entry name" value="ZIP"/>
</dbReference>
<evidence type="ECO:0000256" key="11">
    <source>
        <dbReference type="ARBA" id="ARBA00022840"/>
    </source>
</evidence>
<evidence type="ECO:0000256" key="23">
    <source>
        <dbReference type="SAM" id="Phobius"/>
    </source>
</evidence>
<dbReference type="InterPro" id="IPR051055">
    <property type="entry name" value="PIF1_helicase"/>
</dbReference>
<reference evidence="25" key="1">
    <citation type="journal article" date="2021" name="Mol. Plant Pathol.">
        <title>A 20-kb lineage-specific genomic region tames virulence in pathogenic amphidiploid Verticillium longisporum.</title>
        <authorList>
            <person name="Harting R."/>
            <person name="Starke J."/>
            <person name="Kusch H."/>
            <person name="Poggeler S."/>
            <person name="Maurus I."/>
            <person name="Schluter R."/>
            <person name="Landesfeind M."/>
            <person name="Bulla I."/>
            <person name="Nowrousian M."/>
            <person name="de Jonge R."/>
            <person name="Stahlhut G."/>
            <person name="Hoff K.J."/>
            <person name="Asshauer K.P."/>
            <person name="Thurmer A."/>
            <person name="Stanke M."/>
            <person name="Daniel R."/>
            <person name="Morgenstern B."/>
            <person name="Thomma B.P.H.J."/>
            <person name="Kronstad J.W."/>
            <person name="Braus-Stromeyer S.A."/>
            <person name="Braus G.H."/>
        </authorList>
    </citation>
    <scope>NUCLEOTIDE SEQUENCE</scope>
    <source>
        <strain evidence="25">Vl32</strain>
    </source>
</reference>
<dbReference type="InterPro" id="IPR010285">
    <property type="entry name" value="DNA_helicase_pif1-like_DEAD"/>
</dbReference>
<keyword evidence="18" id="KW-0413">Isomerase</keyword>
<comment type="subcellular location">
    <subcellularLocation>
        <location evidence="2">Membrane</location>
        <topology evidence="2">Multi-pass membrane protein</topology>
    </subcellularLocation>
    <subcellularLocation>
        <location evidence="3">Mitochondrion</location>
    </subcellularLocation>
    <subcellularLocation>
        <location evidence="4">Nucleus</location>
        <location evidence="4">Nucleolus</location>
    </subcellularLocation>
</comment>
<dbReference type="Pfam" id="PF02535">
    <property type="entry name" value="Zip"/>
    <property type="match status" value="1"/>
</dbReference>
<comment type="caution">
    <text evidence="25">The sequence shown here is derived from an EMBL/GenBank/DDBJ whole genome shotgun (WGS) entry which is preliminary data.</text>
</comment>
<dbReference type="GO" id="GO:0005730">
    <property type="term" value="C:nucleolus"/>
    <property type="evidence" value="ECO:0007669"/>
    <property type="project" value="UniProtKB-SubCell"/>
</dbReference>
<dbReference type="GO" id="GO:0005739">
    <property type="term" value="C:mitochondrion"/>
    <property type="evidence" value="ECO:0007669"/>
    <property type="project" value="UniProtKB-SubCell"/>
</dbReference>
<dbReference type="PANTHER" id="PTHR47642">
    <property type="entry name" value="ATP-DEPENDENT DNA HELICASE"/>
    <property type="match status" value="1"/>
</dbReference>
<evidence type="ECO:0000256" key="20">
    <source>
        <dbReference type="ARBA" id="ARBA00048954"/>
    </source>
</evidence>
<dbReference type="GO" id="GO:0003697">
    <property type="term" value="F:single-stranded DNA binding"/>
    <property type="evidence" value="ECO:0007669"/>
    <property type="project" value="UniProtKB-ARBA"/>
</dbReference>
<evidence type="ECO:0000256" key="8">
    <source>
        <dbReference type="ARBA" id="ARBA00022763"/>
    </source>
</evidence>
<keyword evidence="10 22" id="KW-0347">Helicase</keyword>
<dbReference type="GO" id="GO:0000723">
    <property type="term" value="P:telomere maintenance"/>
    <property type="evidence" value="ECO:0007669"/>
    <property type="project" value="InterPro"/>
</dbReference>
<comment type="similarity">
    <text evidence="5 21">Belongs to the peptidase M14 family.</text>
</comment>
<keyword evidence="8 22" id="KW-0227">DNA damage</keyword>
<feature type="transmembrane region" description="Helical" evidence="23">
    <location>
        <begin position="108"/>
        <end position="129"/>
    </location>
</feature>
<evidence type="ECO:0000256" key="19">
    <source>
        <dbReference type="ARBA" id="ARBA00023242"/>
    </source>
</evidence>
<dbReference type="GO" id="GO:0043139">
    <property type="term" value="F:5'-3' DNA helicase activity"/>
    <property type="evidence" value="ECO:0007669"/>
    <property type="project" value="UniProtKB-EC"/>
</dbReference>
<dbReference type="InterPro" id="IPR000834">
    <property type="entry name" value="Peptidase_M14"/>
</dbReference>
<dbReference type="EMBL" id="JAEMWZ010000146">
    <property type="protein sequence ID" value="KAG7134119.1"/>
    <property type="molecule type" value="Genomic_DNA"/>
</dbReference>
<keyword evidence="14" id="KW-0496">Mitochondrion</keyword>
<evidence type="ECO:0000256" key="21">
    <source>
        <dbReference type="PROSITE-ProRule" id="PRU01379"/>
    </source>
</evidence>
<evidence type="ECO:0000256" key="12">
    <source>
        <dbReference type="ARBA" id="ARBA00022989"/>
    </source>
</evidence>
<gene>
    <name evidence="25" type="ORF">HYQ45_018913</name>
</gene>
<keyword evidence="6 23" id="KW-0812">Transmembrane</keyword>
<accession>A0A8I3AU26</accession>
<comment type="cofactor">
    <cofactor evidence="1 22">
        <name>Mg(2+)</name>
        <dbReference type="ChEBI" id="CHEBI:18420"/>
    </cofactor>
</comment>
<evidence type="ECO:0000256" key="10">
    <source>
        <dbReference type="ARBA" id="ARBA00022806"/>
    </source>
</evidence>
<keyword evidence="15 23" id="KW-0472">Membrane</keyword>
<evidence type="ECO:0000256" key="3">
    <source>
        <dbReference type="ARBA" id="ARBA00004173"/>
    </source>
</evidence>
<keyword evidence="9 22" id="KW-0378">Hydrolase</keyword>
<keyword evidence="16 22" id="KW-0233">DNA recombination</keyword>
<dbReference type="GO" id="GO:0046873">
    <property type="term" value="F:metal ion transmembrane transporter activity"/>
    <property type="evidence" value="ECO:0007669"/>
    <property type="project" value="InterPro"/>
</dbReference>
<evidence type="ECO:0000256" key="18">
    <source>
        <dbReference type="ARBA" id="ARBA00023235"/>
    </source>
</evidence>
<dbReference type="GO" id="GO:0006310">
    <property type="term" value="P:DNA recombination"/>
    <property type="evidence" value="ECO:0007669"/>
    <property type="project" value="UniProtKB-KW"/>
</dbReference>
<keyword evidence="7 22" id="KW-0547">Nucleotide-binding</keyword>
<evidence type="ECO:0000256" key="22">
    <source>
        <dbReference type="RuleBase" id="RU363044"/>
    </source>
</evidence>
<dbReference type="GO" id="GO:0006508">
    <property type="term" value="P:proteolysis"/>
    <property type="evidence" value="ECO:0007669"/>
    <property type="project" value="InterPro"/>
</dbReference>
<dbReference type="CDD" id="cd18037">
    <property type="entry name" value="DEXSc_Pif1_like"/>
    <property type="match status" value="1"/>
</dbReference>
<keyword evidence="25" id="KW-0645">Protease</keyword>
<organism evidence="25 26">
    <name type="scientific">Verticillium longisporum</name>
    <name type="common">Verticillium dahliae var. longisporum</name>
    <dbReference type="NCBI Taxonomy" id="100787"/>
    <lineage>
        <taxon>Eukaryota</taxon>
        <taxon>Fungi</taxon>
        <taxon>Dikarya</taxon>
        <taxon>Ascomycota</taxon>
        <taxon>Pezizomycotina</taxon>
        <taxon>Sordariomycetes</taxon>
        <taxon>Hypocreomycetidae</taxon>
        <taxon>Glomerellales</taxon>
        <taxon>Plectosphaerellaceae</taxon>
        <taxon>Verticillium</taxon>
    </lineage>
</organism>
<keyword evidence="17 22" id="KW-0234">DNA repair</keyword>